<accession>A0A897NGL3</accession>
<feature type="region of interest" description="Disordered" evidence="1">
    <location>
        <begin position="559"/>
        <end position="591"/>
    </location>
</feature>
<protein>
    <submittedName>
        <fullName evidence="4">VWFA domain containing protein</fullName>
    </submittedName>
</protein>
<reference evidence="4" key="1">
    <citation type="submission" date="2020-11" db="EMBL/GenBank/DDBJ databases">
        <title>Carbohydrate-dependent, anaerobic sulfur respiration: A novel catabolism in halophilic archaea.</title>
        <authorList>
            <person name="Sorokin D.Y."/>
            <person name="Messina E."/>
            <person name="Smedile F."/>
            <person name="La Cono V."/>
            <person name="Hallsworth J.E."/>
            <person name="Yakimov M.M."/>
        </authorList>
    </citation>
    <scope>NUCLEOTIDE SEQUENCE</scope>
    <source>
        <strain evidence="4">HSR-Bgl</strain>
    </source>
</reference>
<feature type="compositionally biased region" description="Low complexity" evidence="1">
    <location>
        <begin position="570"/>
        <end position="591"/>
    </location>
</feature>
<keyword evidence="2" id="KW-0812">Transmembrane</keyword>
<dbReference type="InterPro" id="IPR006311">
    <property type="entry name" value="TAT_signal"/>
</dbReference>
<evidence type="ECO:0000256" key="1">
    <source>
        <dbReference type="SAM" id="MobiDB-lite"/>
    </source>
</evidence>
<feature type="transmembrane region" description="Helical" evidence="2">
    <location>
        <begin position="12"/>
        <end position="34"/>
    </location>
</feature>
<evidence type="ECO:0000256" key="2">
    <source>
        <dbReference type="SAM" id="Phobius"/>
    </source>
</evidence>
<feature type="domain" description="VWFA" evidence="3">
    <location>
        <begin position="286"/>
        <end position="470"/>
    </location>
</feature>
<evidence type="ECO:0000259" key="3">
    <source>
        <dbReference type="PROSITE" id="PS50234"/>
    </source>
</evidence>
<keyword evidence="2" id="KW-1133">Transmembrane helix</keyword>
<dbReference type="AlphaFoldDB" id="A0A897NGL3"/>
<dbReference type="Proteomes" id="UP000663305">
    <property type="component" value="Chromosome"/>
</dbReference>
<keyword evidence="2" id="KW-0472">Membrane</keyword>
<dbReference type="PROSITE" id="PS51318">
    <property type="entry name" value="TAT"/>
    <property type="match status" value="1"/>
</dbReference>
<organism evidence="4 5">
    <name type="scientific">Halapricum desulfuricans</name>
    <dbReference type="NCBI Taxonomy" id="2841257"/>
    <lineage>
        <taxon>Archaea</taxon>
        <taxon>Methanobacteriati</taxon>
        <taxon>Methanobacteriota</taxon>
        <taxon>Stenosarchaea group</taxon>
        <taxon>Halobacteria</taxon>
        <taxon>Halobacteriales</taxon>
        <taxon>Haloarculaceae</taxon>
        <taxon>Halapricum</taxon>
    </lineage>
</organism>
<dbReference type="RefSeq" id="WP_229126281.1">
    <property type="nucleotide sequence ID" value="NZ_CP064789.1"/>
</dbReference>
<dbReference type="PROSITE" id="PS50234">
    <property type="entry name" value="VWFA"/>
    <property type="match status" value="1"/>
</dbReference>
<dbReference type="InterPro" id="IPR002035">
    <property type="entry name" value="VWF_A"/>
</dbReference>
<dbReference type="NCBIfam" id="TIGR04088">
    <property type="entry name" value="cognate_SipW"/>
    <property type="match status" value="1"/>
</dbReference>
<dbReference type="Gene3D" id="3.40.50.410">
    <property type="entry name" value="von Willebrand factor, type A domain"/>
    <property type="match status" value="1"/>
</dbReference>
<dbReference type="GeneID" id="68860840"/>
<proteinExistence type="predicted"/>
<name>A0A897NGL3_9EURY</name>
<gene>
    <name evidence="4" type="ORF">HSBGL_1306</name>
</gene>
<dbReference type="InterPro" id="IPR018247">
    <property type="entry name" value="EF_Hand_1_Ca_BS"/>
</dbReference>
<dbReference type="CDD" id="cd00198">
    <property type="entry name" value="vWFA"/>
    <property type="match status" value="1"/>
</dbReference>
<dbReference type="SMART" id="SM00327">
    <property type="entry name" value="VWA"/>
    <property type="match status" value="1"/>
</dbReference>
<sequence length="591" mass="63162">MSDEFELSRRKVLGGLTTIGVAGAAAGFGTSAYFSDRETFEDNSLVAGSLDLKVDWWEHYYNGFETEIDVELTKNDPANVPEDYVGLPDPDAPLVAVPSEDLVPFMQETSLEAYPDLDDDGTQDLVYETGDGTFEYYACDDGADTPEDLNPDSENGYRTASPDTILNYEEWVEGAAADPAPLINLQDVKPGDFGEVTFSFHLCDNPGYVWMFADNVEASENELTEPEMKDPDEDQMYNETGDIVLKDPEGDEDGPTVELLDAVQTVWWYDTDGDNVLDTGTGEPVCAHLVLDSSGSMTSTDGDGVTRQDEMKTGAKQLAQAILGANDGDNDNTVGVTEFDDDANVLTGQTSDLTTVENQIDSVDASGGTAIDAGINTGDGELGECGEDTRHVMIVVTDGQNNSGIQDVQDASDAAIGSNTDEIFAVGTGGATQASLEAIADPDDEAHISLTTDLGQAIAALSEVLLDEEVIFRGSLRESLGALTTDDGIPLDGNRQTEYDEIAAIGDETNPENGIRECFAASDTAYVGFAWYLPVDHANEIQTDSAMFDIGFYTEQCRHNDGAGMPPETTPNGNETSGNETNGNVTNQSAD</sequence>
<dbReference type="SUPFAM" id="SSF53300">
    <property type="entry name" value="vWA-like"/>
    <property type="match status" value="1"/>
</dbReference>
<dbReference type="PROSITE" id="PS00018">
    <property type="entry name" value="EF_HAND_1"/>
    <property type="match status" value="1"/>
</dbReference>
<dbReference type="EMBL" id="CP064789">
    <property type="protein sequence ID" value="QSG11728.1"/>
    <property type="molecule type" value="Genomic_DNA"/>
</dbReference>
<dbReference type="Pfam" id="PF00092">
    <property type="entry name" value="VWA"/>
    <property type="match status" value="1"/>
</dbReference>
<dbReference type="InterPro" id="IPR023833">
    <property type="entry name" value="Signal_pept_SipW-depend-type"/>
</dbReference>
<dbReference type="InterPro" id="IPR036465">
    <property type="entry name" value="vWFA_dom_sf"/>
</dbReference>
<evidence type="ECO:0000313" key="5">
    <source>
        <dbReference type="Proteomes" id="UP000663305"/>
    </source>
</evidence>
<evidence type="ECO:0000313" key="4">
    <source>
        <dbReference type="EMBL" id="QSG11728.1"/>
    </source>
</evidence>